<dbReference type="SUPFAM" id="SSF52540">
    <property type="entry name" value="P-loop containing nucleoside triphosphate hydrolases"/>
    <property type="match status" value="1"/>
</dbReference>
<feature type="binding site" evidence="3">
    <location>
        <position position="281"/>
    </location>
    <ligand>
        <name>Zn(2+)</name>
        <dbReference type="ChEBI" id="CHEBI:29105"/>
    </ligand>
</feature>
<keyword evidence="3" id="KW-0479">Metal-binding</keyword>
<comment type="cofactor">
    <cofactor evidence="3">
        <name>Zn(2+)</name>
        <dbReference type="ChEBI" id="CHEBI:29105"/>
    </cofactor>
    <text evidence="3">Binds 1 zinc ion per subunit.</text>
</comment>
<dbReference type="GO" id="GO:0046872">
    <property type="term" value="F:metal ion binding"/>
    <property type="evidence" value="ECO:0007669"/>
    <property type="project" value="UniProtKB-KW"/>
</dbReference>
<dbReference type="PROSITE" id="PS51721">
    <property type="entry name" value="G_CP"/>
    <property type="match status" value="1"/>
</dbReference>
<evidence type="ECO:0000256" key="2">
    <source>
        <dbReference type="ARBA" id="ARBA00023134"/>
    </source>
</evidence>
<feature type="region of interest" description="Disordered" evidence="4">
    <location>
        <begin position="41"/>
        <end position="66"/>
    </location>
</feature>
<keyword evidence="1 3" id="KW-0547">Nucleotide-binding</keyword>
<reference evidence="7" key="1">
    <citation type="submission" date="2020-02" db="EMBL/GenBank/DDBJ databases">
        <authorList>
            <person name="Meier V. D."/>
        </authorList>
    </citation>
    <scope>NUCLEOTIDE SEQUENCE</scope>
    <source>
        <strain evidence="7">AVDCRST_MAG63</strain>
    </source>
</reference>
<feature type="binding site" evidence="3">
    <location>
        <begin position="143"/>
        <end position="146"/>
    </location>
    <ligand>
        <name>GTP</name>
        <dbReference type="ChEBI" id="CHEBI:37565"/>
    </ligand>
</feature>
<keyword evidence="3" id="KW-0963">Cytoplasm</keyword>
<feature type="binding site" evidence="3">
    <location>
        <position position="289"/>
    </location>
    <ligand>
        <name>Zn(2+)</name>
        <dbReference type="ChEBI" id="CHEBI:29105"/>
    </ligand>
</feature>
<dbReference type="CDD" id="cd01854">
    <property type="entry name" value="YjeQ_EngC"/>
    <property type="match status" value="1"/>
</dbReference>
<comment type="subunit">
    <text evidence="3">Monomer. Associates with 30S ribosomal subunit, binds 16S rRNA.</text>
</comment>
<feature type="compositionally biased region" description="Basic and acidic residues" evidence="4">
    <location>
        <begin position="48"/>
        <end position="66"/>
    </location>
</feature>
<dbReference type="InterPro" id="IPR010914">
    <property type="entry name" value="RsgA_GTPase_dom"/>
</dbReference>
<evidence type="ECO:0000259" key="5">
    <source>
        <dbReference type="PROSITE" id="PS50936"/>
    </source>
</evidence>
<evidence type="ECO:0000259" key="6">
    <source>
        <dbReference type="PROSITE" id="PS51721"/>
    </source>
</evidence>
<dbReference type="EC" id="3.6.1.-" evidence="3"/>
<sequence>MSEGIVLKAGRGTYIVQTDTGRIIPCLLRGNLKKNLTYPESTNRRHRVEQAKKRRETDPIAVGDRVDVTEEEGGRGVIEVLHPRRRSLSRQSGNERERQTIVANLELAVVVFAAREPNPDLWKLDRFLVLAEDAELDLLIVLNKADLAPPEEIEAVAEPYRRIGYGVVAASARTGIGIDELRARLKGRISAFCGPSGAGKSSLLNAVQPGLELKTGDIGNVTWKGRHTTVSTELLPLSFGGWVADTPGLRQVEFWDLATEDVGFCFPEMRPFLGNCRFADCRHRTEPDCAIRAALARGDIDQRRYESYLEMTK</sequence>
<feature type="binding site" evidence="3">
    <location>
        <position position="283"/>
    </location>
    <ligand>
        <name>Zn(2+)</name>
        <dbReference type="ChEBI" id="CHEBI:29105"/>
    </ligand>
</feature>
<dbReference type="Gene3D" id="3.40.50.300">
    <property type="entry name" value="P-loop containing nucleotide triphosphate hydrolases"/>
    <property type="match status" value="1"/>
</dbReference>
<dbReference type="Gene3D" id="1.10.40.50">
    <property type="entry name" value="Probable gtpase engc, domain 3"/>
    <property type="match status" value="1"/>
</dbReference>
<dbReference type="Pfam" id="PF03193">
    <property type="entry name" value="RsgA_GTPase"/>
    <property type="match status" value="1"/>
</dbReference>
<dbReference type="InterPro" id="IPR030378">
    <property type="entry name" value="G_CP_dom"/>
</dbReference>
<dbReference type="GO" id="GO:0005525">
    <property type="term" value="F:GTP binding"/>
    <property type="evidence" value="ECO:0007669"/>
    <property type="project" value="UniProtKB-UniRule"/>
</dbReference>
<feature type="domain" description="EngC GTPase" evidence="5">
    <location>
        <begin position="103"/>
        <end position="250"/>
    </location>
</feature>
<name>A0A6J4K1Y6_9BACT</name>
<dbReference type="SUPFAM" id="SSF50249">
    <property type="entry name" value="Nucleic acid-binding proteins"/>
    <property type="match status" value="1"/>
</dbReference>
<dbReference type="PROSITE" id="PS50936">
    <property type="entry name" value="ENGC_GTPASE"/>
    <property type="match status" value="1"/>
</dbReference>
<feature type="binding site" evidence="3">
    <location>
        <begin position="194"/>
        <end position="202"/>
    </location>
    <ligand>
        <name>GTP</name>
        <dbReference type="ChEBI" id="CHEBI:37565"/>
    </ligand>
</feature>
<dbReference type="AlphaFoldDB" id="A0A6J4K1Y6"/>
<proteinExistence type="inferred from homology"/>
<dbReference type="HAMAP" id="MF_01820">
    <property type="entry name" value="GTPase_RsgA"/>
    <property type="match status" value="1"/>
</dbReference>
<dbReference type="InterPro" id="IPR004881">
    <property type="entry name" value="Ribosome_biogen_GTPase_RsgA"/>
</dbReference>
<dbReference type="PANTHER" id="PTHR32120">
    <property type="entry name" value="SMALL RIBOSOMAL SUBUNIT BIOGENESIS GTPASE RSGA"/>
    <property type="match status" value="1"/>
</dbReference>
<gene>
    <name evidence="3" type="primary">rsgA</name>
    <name evidence="7" type="ORF">AVDCRST_MAG63-4572</name>
</gene>
<keyword evidence="3" id="KW-0699">rRNA-binding</keyword>
<comment type="similarity">
    <text evidence="3">Belongs to the TRAFAC class YlqF/YawG GTPase family. RsgA subfamily.</text>
</comment>
<dbReference type="Gene3D" id="2.40.50.140">
    <property type="entry name" value="Nucleic acid-binding proteins"/>
    <property type="match status" value="1"/>
</dbReference>
<dbReference type="GO" id="GO:0042274">
    <property type="term" value="P:ribosomal small subunit biogenesis"/>
    <property type="evidence" value="ECO:0007669"/>
    <property type="project" value="UniProtKB-UniRule"/>
</dbReference>
<keyword evidence="3" id="KW-0862">Zinc</keyword>
<evidence type="ECO:0000256" key="4">
    <source>
        <dbReference type="SAM" id="MobiDB-lite"/>
    </source>
</evidence>
<protein>
    <recommendedName>
        <fullName evidence="3">Small ribosomal subunit biogenesis GTPase RsgA</fullName>
        <ecNumber evidence="3">3.6.1.-</ecNumber>
    </recommendedName>
</protein>
<keyword evidence="3" id="KW-0694">RNA-binding</keyword>
<dbReference type="GO" id="GO:0003924">
    <property type="term" value="F:GTPase activity"/>
    <property type="evidence" value="ECO:0007669"/>
    <property type="project" value="UniProtKB-UniRule"/>
</dbReference>
<evidence type="ECO:0000313" key="7">
    <source>
        <dbReference type="EMBL" id="CAA9293663.1"/>
    </source>
</evidence>
<dbReference type="GO" id="GO:0005737">
    <property type="term" value="C:cytoplasm"/>
    <property type="evidence" value="ECO:0007669"/>
    <property type="project" value="UniProtKB-SubCell"/>
</dbReference>
<comment type="subcellular location">
    <subcellularLocation>
        <location evidence="3">Cytoplasm</location>
    </subcellularLocation>
</comment>
<feature type="domain" description="CP-type G" evidence="6">
    <location>
        <begin position="94"/>
        <end position="252"/>
    </location>
</feature>
<keyword evidence="3" id="KW-0690">Ribosome biogenesis</keyword>
<comment type="function">
    <text evidence="3">One of several proteins that assist in the late maturation steps of the functional core of the 30S ribosomal subunit. Helps release RbfA from mature subunits. May play a role in the assembly of ribosomal proteins into the subunit. Circularly permuted GTPase that catalyzes slow GTP hydrolysis, GTPase activity is stimulated by the 30S ribosomal subunit.</text>
</comment>
<dbReference type="InterPro" id="IPR027417">
    <property type="entry name" value="P-loop_NTPase"/>
</dbReference>
<dbReference type="PANTHER" id="PTHR32120:SF11">
    <property type="entry name" value="SMALL RIBOSOMAL SUBUNIT BIOGENESIS GTPASE RSGA 1, MITOCHONDRIAL-RELATED"/>
    <property type="match status" value="1"/>
</dbReference>
<dbReference type="EMBL" id="CADCTO010000639">
    <property type="protein sequence ID" value="CAA9293663.1"/>
    <property type="molecule type" value="Genomic_DNA"/>
</dbReference>
<dbReference type="InterPro" id="IPR012340">
    <property type="entry name" value="NA-bd_OB-fold"/>
</dbReference>
<evidence type="ECO:0000256" key="3">
    <source>
        <dbReference type="HAMAP-Rule" id="MF_01820"/>
    </source>
</evidence>
<feature type="binding site" evidence="3">
    <location>
        <position position="276"/>
    </location>
    <ligand>
        <name>Zn(2+)</name>
        <dbReference type="ChEBI" id="CHEBI:29105"/>
    </ligand>
</feature>
<organism evidence="7">
    <name type="scientific">uncultured Armatimonadetes bacterium</name>
    <dbReference type="NCBI Taxonomy" id="157466"/>
    <lineage>
        <taxon>Bacteria</taxon>
        <taxon>Bacillati</taxon>
        <taxon>Armatimonadota</taxon>
        <taxon>environmental samples</taxon>
    </lineage>
</organism>
<keyword evidence="3" id="KW-0378">Hydrolase</keyword>
<evidence type="ECO:0000256" key="1">
    <source>
        <dbReference type="ARBA" id="ARBA00022741"/>
    </source>
</evidence>
<accession>A0A6J4K1Y6</accession>
<dbReference type="GO" id="GO:0019843">
    <property type="term" value="F:rRNA binding"/>
    <property type="evidence" value="ECO:0007669"/>
    <property type="project" value="UniProtKB-KW"/>
</dbReference>
<dbReference type="NCBIfam" id="TIGR00157">
    <property type="entry name" value="ribosome small subunit-dependent GTPase A"/>
    <property type="match status" value="1"/>
</dbReference>
<keyword evidence="2 3" id="KW-0342">GTP-binding</keyword>